<dbReference type="GO" id="GO:0020037">
    <property type="term" value="F:heme binding"/>
    <property type="evidence" value="ECO:0007669"/>
    <property type="project" value="InterPro"/>
</dbReference>
<organism evidence="4 5">
    <name type="scientific">Lasius niger</name>
    <name type="common">Black garden ant</name>
    <dbReference type="NCBI Taxonomy" id="67767"/>
    <lineage>
        <taxon>Eukaryota</taxon>
        <taxon>Metazoa</taxon>
        <taxon>Ecdysozoa</taxon>
        <taxon>Arthropoda</taxon>
        <taxon>Hexapoda</taxon>
        <taxon>Insecta</taxon>
        <taxon>Pterygota</taxon>
        <taxon>Neoptera</taxon>
        <taxon>Endopterygota</taxon>
        <taxon>Hymenoptera</taxon>
        <taxon>Apocrita</taxon>
        <taxon>Aculeata</taxon>
        <taxon>Formicoidea</taxon>
        <taxon>Formicidae</taxon>
        <taxon>Formicinae</taxon>
        <taxon>Lasius</taxon>
        <taxon>Lasius</taxon>
    </lineage>
</organism>
<dbReference type="AlphaFoldDB" id="A0A0J7LAS7"/>
<evidence type="ECO:0000256" key="1">
    <source>
        <dbReference type="ARBA" id="ARBA00010617"/>
    </source>
</evidence>
<dbReference type="OrthoDB" id="10006996at2759"/>
<dbReference type="Proteomes" id="UP000036403">
    <property type="component" value="Unassembled WGS sequence"/>
</dbReference>
<dbReference type="PROSITE" id="PS50835">
    <property type="entry name" value="IG_LIKE"/>
    <property type="match status" value="1"/>
</dbReference>
<reference evidence="4 5" key="1">
    <citation type="submission" date="2015-04" db="EMBL/GenBank/DDBJ databases">
        <title>Lasius niger genome sequencing.</title>
        <authorList>
            <person name="Konorov E.A."/>
            <person name="Nikitin M.A."/>
            <person name="Kirill M.V."/>
            <person name="Chang P."/>
        </authorList>
    </citation>
    <scope>NUCLEOTIDE SEQUENCE [LARGE SCALE GENOMIC DNA]</scope>
    <source>
        <tissue evidence="4">Whole</tissue>
    </source>
</reference>
<feature type="domain" description="Ig-like" evidence="3">
    <location>
        <begin position="1"/>
        <end position="116"/>
    </location>
</feature>
<proteinExistence type="inferred from homology"/>
<name>A0A0J7LAS7_LASNI</name>
<protein>
    <submittedName>
        <fullName evidence="4">Turtle a-like protein</fullName>
    </submittedName>
</protein>
<dbReference type="GO" id="GO:0005506">
    <property type="term" value="F:iron ion binding"/>
    <property type="evidence" value="ECO:0007669"/>
    <property type="project" value="InterPro"/>
</dbReference>
<dbReference type="SMART" id="SM00409">
    <property type="entry name" value="IG"/>
    <property type="match status" value="1"/>
</dbReference>
<evidence type="ECO:0000256" key="2">
    <source>
        <dbReference type="ARBA" id="ARBA00023033"/>
    </source>
</evidence>
<gene>
    <name evidence="4" type="ORF">RF55_352</name>
</gene>
<dbReference type="PANTHER" id="PTHR23278">
    <property type="entry name" value="SIDESTEP PROTEIN"/>
    <property type="match status" value="1"/>
</dbReference>
<dbReference type="InterPro" id="IPR013106">
    <property type="entry name" value="Ig_V-set"/>
</dbReference>
<dbReference type="Gene3D" id="2.60.40.10">
    <property type="entry name" value="Immunoglobulins"/>
    <property type="match status" value="1"/>
</dbReference>
<dbReference type="SUPFAM" id="SSF48726">
    <property type="entry name" value="Immunoglobulin"/>
    <property type="match status" value="1"/>
</dbReference>
<accession>A0A0J7LAS7</accession>
<dbReference type="InterPro" id="IPR007110">
    <property type="entry name" value="Ig-like_dom"/>
</dbReference>
<dbReference type="InterPro" id="IPR013783">
    <property type="entry name" value="Ig-like_fold"/>
</dbReference>
<evidence type="ECO:0000313" key="4">
    <source>
        <dbReference type="EMBL" id="KMR04918.1"/>
    </source>
</evidence>
<keyword evidence="5" id="KW-1185">Reference proteome</keyword>
<keyword evidence="2" id="KW-0560">Oxidoreductase</keyword>
<sequence length="211" mass="24160">METSVPISHIVALVGDSAYLPCDISTTHEGDSVHLVLWYREDLGTSVYSIDARNREFGIAERWSDDTVFSHRAYFMLDKKPAQLGIENTREEDAGIYRCRVDFQIGQTRNSKVNLTVIECPILIAPGKYVEKYGRYGETFQTKVVGYQGGCLVEKVYKELREIYGKTPKSAPIKYEDLQHMDYLERAIKETMRIFPAVPAIARYLTEDVKM</sequence>
<dbReference type="Pfam" id="PF07686">
    <property type="entry name" value="V-set"/>
    <property type="match status" value="1"/>
</dbReference>
<comment type="similarity">
    <text evidence="1">Belongs to the cytochrome P450 family.</text>
</comment>
<feature type="non-terminal residue" evidence="4">
    <location>
        <position position="211"/>
    </location>
</feature>
<dbReference type="InterPro" id="IPR036396">
    <property type="entry name" value="Cyt_P450_sf"/>
</dbReference>
<evidence type="ECO:0000259" key="3">
    <source>
        <dbReference type="PROSITE" id="PS50835"/>
    </source>
</evidence>
<dbReference type="PANTHER" id="PTHR23278:SF25">
    <property type="entry name" value="GH14967P"/>
    <property type="match status" value="1"/>
</dbReference>
<dbReference type="Gene3D" id="1.10.630.10">
    <property type="entry name" value="Cytochrome P450"/>
    <property type="match status" value="1"/>
</dbReference>
<dbReference type="GO" id="GO:0004497">
    <property type="term" value="F:monooxygenase activity"/>
    <property type="evidence" value="ECO:0007669"/>
    <property type="project" value="UniProtKB-KW"/>
</dbReference>
<dbReference type="PaxDb" id="67767-A0A0J7LAS7"/>
<dbReference type="EMBL" id="LBMM01000108">
    <property type="protein sequence ID" value="KMR04918.1"/>
    <property type="molecule type" value="Genomic_DNA"/>
</dbReference>
<dbReference type="InterPro" id="IPR001128">
    <property type="entry name" value="Cyt_P450"/>
</dbReference>
<keyword evidence="2" id="KW-0503">Monooxygenase</keyword>
<dbReference type="STRING" id="67767.A0A0J7LAS7"/>
<evidence type="ECO:0000313" key="5">
    <source>
        <dbReference type="Proteomes" id="UP000036403"/>
    </source>
</evidence>
<comment type="caution">
    <text evidence="4">The sequence shown here is derived from an EMBL/GenBank/DDBJ whole genome shotgun (WGS) entry which is preliminary data.</text>
</comment>
<dbReference type="GO" id="GO:0016705">
    <property type="term" value="F:oxidoreductase activity, acting on paired donors, with incorporation or reduction of molecular oxygen"/>
    <property type="evidence" value="ECO:0007669"/>
    <property type="project" value="InterPro"/>
</dbReference>
<dbReference type="SUPFAM" id="SSF48264">
    <property type="entry name" value="Cytochrome P450"/>
    <property type="match status" value="1"/>
</dbReference>
<dbReference type="InterPro" id="IPR003599">
    <property type="entry name" value="Ig_sub"/>
</dbReference>
<dbReference type="Pfam" id="PF00067">
    <property type="entry name" value="p450"/>
    <property type="match status" value="1"/>
</dbReference>
<dbReference type="InterPro" id="IPR036179">
    <property type="entry name" value="Ig-like_dom_sf"/>
</dbReference>